<keyword evidence="7" id="KW-0408">Iron</keyword>
<dbReference type="Gene3D" id="1.10.420.10">
    <property type="entry name" value="Peroxidase, domain 2"/>
    <property type="match status" value="1"/>
</dbReference>
<dbReference type="Gramene" id="PGSC0003DMT400011544">
    <property type="protein sequence ID" value="PGSC0003DMT400011544"/>
    <property type="gene ID" value="PGSC0003DMG400004541"/>
</dbReference>
<evidence type="ECO:0000256" key="5">
    <source>
        <dbReference type="ARBA" id="ARBA00022759"/>
    </source>
</evidence>
<reference evidence="11" key="1">
    <citation type="journal article" date="2011" name="Nature">
        <title>Genome sequence and analysis of the tuber crop potato.</title>
        <authorList>
            <consortium name="The Potato Genome Sequencing Consortium"/>
        </authorList>
    </citation>
    <scope>NUCLEOTIDE SEQUENCE [LARGE SCALE GENOMIC DNA]</scope>
    <source>
        <strain evidence="11">cv. DM1-3 516 R44</strain>
    </source>
</reference>
<dbReference type="PANTHER" id="PTHR31388:SF34">
    <property type="entry name" value="PEROXIDASE 10"/>
    <property type="match status" value="1"/>
</dbReference>
<organism evidence="10 11">
    <name type="scientific">Solanum tuberosum</name>
    <name type="common">Potato</name>
    <dbReference type="NCBI Taxonomy" id="4113"/>
    <lineage>
        <taxon>Eukaryota</taxon>
        <taxon>Viridiplantae</taxon>
        <taxon>Streptophyta</taxon>
        <taxon>Embryophyta</taxon>
        <taxon>Tracheophyta</taxon>
        <taxon>Spermatophyta</taxon>
        <taxon>Magnoliopsida</taxon>
        <taxon>eudicotyledons</taxon>
        <taxon>Gunneridae</taxon>
        <taxon>Pentapetalae</taxon>
        <taxon>asterids</taxon>
        <taxon>lamiids</taxon>
        <taxon>Solanales</taxon>
        <taxon>Solanaceae</taxon>
        <taxon>Solanoideae</taxon>
        <taxon>Solaneae</taxon>
        <taxon>Solanum</taxon>
    </lineage>
</organism>
<keyword evidence="4 9" id="KW-0479">Metal-binding</keyword>
<evidence type="ECO:0000256" key="1">
    <source>
        <dbReference type="ARBA" id="ARBA00001970"/>
    </source>
</evidence>
<dbReference type="EnsemblPlants" id="PGSC0003DMT400011544">
    <property type="protein sequence ID" value="PGSC0003DMT400011544"/>
    <property type="gene ID" value="PGSC0003DMG400004541"/>
</dbReference>
<keyword evidence="3" id="KW-0349">Heme</keyword>
<dbReference type="AlphaFoldDB" id="M0ZZQ3"/>
<dbReference type="Proteomes" id="UP000011115">
    <property type="component" value="Unassembled WGS sequence"/>
</dbReference>
<dbReference type="Gene3D" id="3.90.730.10">
    <property type="entry name" value="Ribonuclease T2-like"/>
    <property type="match status" value="1"/>
</dbReference>
<keyword evidence="8" id="KW-0456">Lyase</keyword>
<evidence type="ECO:0000313" key="11">
    <source>
        <dbReference type="Proteomes" id="UP000011115"/>
    </source>
</evidence>
<evidence type="ECO:0000256" key="3">
    <source>
        <dbReference type="ARBA" id="ARBA00022617"/>
    </source>
</evidence>
<evidence type="ECO:0000313" key="10">
    <source>
        <dbReference type="EnsemblPlants" id="PGSC0003DMT400011544"/>
    </source>
</evidence>
<reference evidence="10" key="2">
    <citation type="submission" date="2015-06" db="UniProtKB">
        <authorList>
            <consortium name="EnsemblPlants"/>
        </authorList>
    </citation>
    <scope>IDENTIFICATION</scope>
    <source>
        <strain evidence="10">DM1-3 516 R44</strain>
    </source>
</reference>
<evidence type="ECO:0000256" key="2">
    <source>
        <dbReference type="ARBA" id="ARBA00022559"/>
    </source>
</evidence>
<keyword evidence="6" id="KW-0560">Oxidoreductase</keyword>
<keyword evidence="11" id="KW-1185">Reference proteome</keyword>
<proteinExistence type="predicted"/>
<dbReference type="SUPFAM" id="SSF55895">
    <property type="entry name" value="Ribonuclease Rh-like"/>
    <property type="match status" value="1"/>
</dbReference>
<dbReference type="GO" id="GO:0020037">
    <property type="term" value="F:heme binding"/>
    <property type="evidence" value="ECO:0007669"/>
    <property type="project" value="InterPro"/>
</dbReference>
<evidence type="ECO:0000256" key="9">
    <source>
        <dbReference type="PIRSR" id="PIRSR600823-3"/>
    </source>
</evidence>
<comment type="cofactor">
    <cofactor evidence="1">
        <name>heme b</name>
        <dbReference type="ChEBI" id="CHEBI:60344"/>
    </cofactor>
</comment>
<dbReference type="InParanoid" id="M0ZZQ3"/>
<keyword evidence="2" id="KW-0575">Peroxidase</keyword>
<evidence type="ECO:0000256" key="8">
    <source>
        <dbReference type="ARBA" id="ARBA00023239"/>
    </source>
</evidence>
<dbReference type="GO" id="GO:0033897">
    <property type="term" value="F:ribonuclease T2 activity"/>
    <property type="evidence" value="ECO:0007669"/>
    <property type="project" value="InterPro"/>
</dbReference>
<sequence length="194" mass="22404">MHGVWPESGVGEGRRLLHDYWPTFLLRNTYEAFWMHEWEVQGYYTKQTLPAADYFRRAMQEDHFGQFYLVVEVDYLLASEKAANEQLPSPFEPLDKIVAKFTDKGLDLRDLVVPSDIQSVRRFDNAYYRNLMNNSGLLESDVAAMNQVLDQSSGVRIKSCLNVWFRVRSQISGQESRSGPKLGVKFGSRISRRG</sequence>
<dbReference type="InterPro" id="IPR010255">
    <property type="entry name" value="Haem_peroxidase_sf"/>
</dbReference>
<dbReference type="HOGENOM" id="CLU_1404703_0_0_1"/>
<dbReference type="InterPro" id="IPR036430">
    <property type="entry name" value="RNase_T2-like_sf"/>
</dbReference>
<accession>M0ZZQ3</accession>
<feature type="binding site" evidence="9">
    <location>
        <position position="116"/>
    </location>
    <ligand>
        <name>Ca(2+)</name>
        <dbReference type="ChEBI" id="CHEBI:29108"/>
        <label>2</label>
    </ligand>
</feature>
<dbReference type="SUPFAM" id="SSF48113">
    <property type="entry name" value="Heme-dependent peroxidases"/>
    <property type="match status" value="1"/>
</dbReference>
<dbReference type="PaxDb" id="4113-PGSC0003DMT400011544"/>
<dbReference type="GO" id="GO:0004601">
    <property type="term" value="F:peroxidase activity"/>
    <property type="evidence" value="ECO:0000318"/>
    <property type="project" value="GO_Central"/>
</dbReference>
<comment type="cofactor">
    <cofactor evidence="9">
        <name>Ca(2+)</name>
        <dbReference type="ChEBI" id="CHEBI:29108"/>
    </cofactor>
    <text evidence="9">Binds 2 calcium ions per subunit.</text>
</comment>
<dbReference type="GO" id="GO:0046872">
    <property type="term" value="F:metal ion binding"/>
    <property type="evidence" value="ECO:0007669"/>
    <property type="project" value="UniProtKB-KW"/>
</dbReference>
<keyword evidence="5" id="KW-0255">Endonuclease</keyword>
<keyword evidence="9" id="KW-0106">Calcium</keyword>
<keyword evidence="5" id="KW-0378">Hydrolase</keyword>
<dbReference type="GO" id="GO:0009505">
    <property type="term" value="C:plant-type cell wall"/>
    <property type="evidence" value="ECO:0000318"/>
    <property type="project" value="GO_Central"/>
</dbReference>
<evidence type="ECO:0000256" key="6">
    <source>
        <dbReference type="ARBA" id="ARBA00023002"/>
    </source>
</evidence>
<feature type="binding site" evidence="9">
    <location>
        <position position="124"/>
    </location>
    <ligand>
        <name>Ca(2+)</name>
        <dbReference type="ChEBI" id="CHEBI:29108"/>
        <label>2</label>
    </ligand>
</feature>
<evidence type="ECO:0000256" key="4">
    <source>
        <dbReference type="ARBA" id="ARBA00022723"/>
    </source>
</evidence>
<evidence type="ECO:0000256" key="7">
    <source>
        <dbReference type="ARBA" id="ARBA00023004"/>
    </source>
</evidence>
<dbReference type="GO" id="GO:0003723">
    <property type="term" value="F:RNA binding"/>
    <property type="evidence" value="ECO:0007669"/>
    <property type="project" value="InterPro"/>
</dbReference>
<keyword evidence="5" id="KW-0540">Nuclease</keyword>
<dbReference type="GO" id="GO:0006979">
    <property type="term" value="P:response to oxidative stress"/>
    <property type="evidence" value="ECO:0007669"/>
    <property type="project" value="InterPro"/>
</dbReference>
<dbReference type="InterPro" id="IPR000823">
    <property type="entry name" value="Peroxidase_pln"/>
</dbReference>
<name>M0ZZQ3_SOLTU</name>
<dbReference type="PANTHER" id="PTHR31388">
    <property type="entry name" value="PEROXIDASE 72-RELATED"/>
    <property type="match status" value="1"/>
</dbReference>
<protein>
    <submittedName>
        <fullName evidence="10">Peroxidase 10</fullName>
    </submittedName>
</protein>